<keyword evidence="2" id="KW-0456">Lyase</keyword>
<feature type="domain" description="D-galactarate/Altronate dehydratase C-terminal" evidence="4">
    <location>
        <begin position="248"/>
        <end position="367"/>
    </location>
</feature>
<evidence type="ECO:0000256" key="2">
    <source>
        <dbReference type="ARBA" id="ARBA00023239"/>
    </source>
</evidence>
<organism evidence="5 6">
    <name type="scientific">Haloferax massiliensis</name>
    <dbReference type="NCBI Taxonomy" id="1476858"/>
    <lineage>
        <taxon>Archaea</taxon>
        <taxon>Methanobacteriati</taxon>
        <taxon>Methanobacteriota</taxon>
        <taxon>Stenosarchaea group</taxon>
        <taxon>Halobacteria</taxon>
        <taxon>Halobacteriales</taxon>
        <taxon>Haloferacaceae</taxon>
        <taxon>Haloferax</taxon>
    </lineage>
</organism>
<evidence type="ECO:0000259" key="4">
    <source>
        <dbReference type="Pfam" id="PF20629"/>
    </source>
</evidence>
<evidence type="ECO:0000313" key="5">
    <source>
        <dbReference type="EMBL" id="CQR52043.1"/>
    </source>
</evidence>
<protein>
    <submittedName>
        <fullName evidence="5">Altronate dehydratase</fullName>
    </submittedName>
</protein>
<dbReference type="Pfam" id="PF04295">
    <property type="entry name" value="GD_AH_second"/>
    <property type="match status" value="1"/>
</dbReference>
<dbReference type="RefSeq" id="WP_042663672.1">
    <property type="nucleotide sequence ID" value="NZ_CABLRR010000003.1"/>
</dbReference>
<dbReference type="PANTHER" id="PTHR30536:SF5">
    <property type="entry name" value="ALTRONATE DEHYDRATASE"/>
    <property type="match status" value="1"/>
</dbReference>
<sequence length="370" mass="38053">MSTPRISGRTFEGTPRADGTVGVRDNVLVLPSVICSHIVAERIAARVDGAVATPHDHGCAQLGADNEQTRRTLLSIAQNPNVAGTVVVGLGCEEVQSAEVATALESRGVTVRELSIQGVGGTDECVERGVEAATELAQSRRTSQTVADLSDLTLGVVSSDLDASTIESADPLVGHVADEIVDAGGRVVAAGNERLVANPDEARDAATDEARDSMDALLDRHEGHPARATRVGQFARDRPFEDVTRAWGENAVSEVLPYGERATLSAGLAAVDAPSRFAEATTALAAAGANVVVHVTGDGILSGHPLVPVVKVTGDPGTAAALPNDIDLSARRGAPGDLLERLVAVANGEACLAEGHGLTEFAITRVGPSM</sequence>
<accession>A0A0D6JUA3</accession>
<dbReference type="InterPro" id="IPR007392">
    <property type="entry name" value="GD_AH_second"/>
</dbReference>
<reference evidence="6" key="1">
    <citation type="submission" date="2015-03" db="EMBL/GenBank/DDBJ databases">
        <authorList>
            <person name="Urmite Genomes"/>
        </authorList>
    </citation>
    <scope>NUCLEOTIDE SEQUENCE [LARGE SCALE GENOMIC DNA]</scope>
    <source>
        <strain evidence="6">Arc-Hr</strain>
    </source>
</reference>
<comment type="similarity">
    <text evidence="1">Belongs to the UxaA family.</text>
</comment>
<evidence type="ECO:0000256" key="1">
    <source>
        <dbReference type="ARBA" id="ARBA00010986"/>
    </source>
</evidence>
<dbReference type="Pfam" id="PF20629">
    <property type="entry name" value="GD_AH_C"/>
    <property type="match status" value="1"/>
</dbReference>
<dbReference type="InterPro" id="IPR052172">
    <property type="entry name" value="UxaA_altronate/galactarate_dh"/>
</dbReference>
<proteinExistence type="inferred from homology"/>
<dbReference type="EMBL" id="CSTE01000003">
    <property type="protein sequence ID" value="CQR52043.1"/>
    <property type="molecule type" value="Genomic_DNA"/>
</dbReference>
<dbReference type="AlphaFoldDB" id="A0A0D6JUA3"/>
<dbReference type="GO" id="GO:0019698">
    <property type="term" value="P:D-galacturonate catabolic process"/>
    <property type="evidence" value="ECO:0007669"/>
    <property type="project" value="TreeGrafter"/>
</dbReference>
<dbReference type="OrthoDB" id="205785at2157"/>
<evidence type="ECO:0000259" key="3">
    <source>
        <dbReference type="Pfam" id="PF04295"/>
    </source>
</evidence>
<name>A0A0D6JUA3_9EURY</name>
<gene>
    <name evidence="5" type="primary">uxaA_1</name>
    <name evidence="5" type="ORF">BN996_02950</name>
</gene>
<dbReference type="GO" id="GO:0016829">
    <property type="term" value="F:lyase activity"/>
    <property type="evidence" value="ECO:0007669"/>
    <property type="project" value="UniProtKB-KW"/>
</dbReference>
<feature type="domain" description="D-galactarate/Altronate dehydratase second" evidence="3">
    <location>
        <begin position="15"/>
        <end position="138"/>
    </location>
</feature>
<evidence type="ECO:0000313" key="6">
    <source>
        <dbReference type="Proteomes" id="UP000198902"/>
    </source>
</evidence>
<dbReference type="PANTHER" id="PTHR30536">
    <property type="entry name" value="ALTRONATE/GALACTARATE DEHYDRATASE"/>
    <property type="match status" value="1"/>
</dbReference>
<dbReference type="InterPro" id="IPR048332">
    <property type="entry name" value="GD_AH_C"/>
</dbReference>
<keyword evidence="6" id="KW-1185">Reference proteome</keyword>
<dbReference type="Proteomes" id="UP000198902">
    <property type="component" value="Unassembled WGS sequence"/>
</dbReference>